<dbReference type="AlphaFoldDB" id="A0A6A3JHH8"/>
<evidence type="ECO:0000313" key="1">
    <source>
        <dbReference type="EMBL" id="KAE8994350.1"/>
    </source>
</evidence>
<proteinExistence type="predicted"/>
<dbReference type="Proteomes" id="UP000435112">
    <property type="component" value="Unassembled WGS sequence"/>
</dbReference>
<organism evidence="1 2">
    <name type="scientific">Phytophthora rubi</name>
    <dbReference type="NCBI Taxonomy" id="129364"/>
    <lineage>
        <taxon>Eukaryota</taxon>
        <taxon>Sar</taxon>
        <taxon>Stramenopiles</taxon>
        <taxon>Oomycota</taxon>
        <taxon>Peronosporomycetes</taxon>
        <taxon>Peronosporales</taxon>
        <taxon>Peronosporaceae</taxon>
        <taxon>Phytophthora</taxon>
    </lineage>
</organism>
<name>A0A6A3JHH8_9STRA</name>
<dbReference type="EMBL" id="QXFU01001855">
    <property type="protein sequence ID" value="KAE8994350.1"/>
    <property type="molecule type" value="Genomic_DNA"/>
</dbReference>
<accession>A0A6A3JHH8</accession>
<sequence>MLVFAPPAFLAAGAAIPGSGAFNASPPPGPLISGPCTISPDCERAAAPLGEPRRPSSESCPIRSEVIISPLIL</sequence>
<comment type="caution">
    <text evidence="1">The sequence shown here is derived from an EMBL/GenBank/DDBJ whole genome shotgun (WGS) entry which is preliminary data.</text>
</comment>
<reference evidence="1 2" key="1">
    <citation type="submission" date="2018-09" db="EMBL/GenBank/DDBJ databases">
        <title>Genomic investigation of the strawberry pathogen Phytophthora fragariae indicates pathogenicity is determined by transcriptional variation in three key races.</title>
        <authorList>
            <person name="Adams T.M."/>
            <person name="Armitage A.D."/>
            <person name="Sobczyk M.K."/>
            <person name="Bates H.J."/>
            <person name="Dunwell J.M."/>
            <person name="Nellist C.F."/>
            <person name="Harrison R.J."/>
        </authorList>
    </citation>
    <scope>NUCLEOTIDE SEQUENCE [LARGE SCALE GENOMIC DNA]</scope>
    <source>
        <strain evidence="1 2">SCRP324</strain>
    </source>
</reference>
<protein>
    <submittedName>
        <fullName evidence="1">Uncharacterized protein</fullName>
    </submittedName>
</protein>
<evidence type="ECO:0000313" key="2">
    <source>
        <dbReference type="Proteomes" id="UP000435112"/>
    </source>
</evidence>
<gene>
    <name evidence="1" type="ORF">PR002_g19956</name>
</gene>